<name>A0A073K899_9BACI</name>
<feature type="region of interest" description="Disordered" evidence="1">
    <location>
        <begin position="29"/>
        <end position="65"/>
    </location>
</feature>
<dbReference type="OrthoDB" id="10012790at2"/>
<gene>
    <name evidence="2" type="ORF">BAGA_08410</name>
</gene>
<dbReference type="AlphaFoldDB" id="A0A073K899"/>
<keyword evidence="3" id="KW-1185">Reference proteome</keyword>
<dbReference type="Proteomes" id="UP000027778">
    <property type="component" value="Unassembled WGS sequence"/>
</dbReference>
<feature type="compositionally biased region" description="Low complexity" evidence="1">
    <location>
        <begin position="36"/>
        <end position="51"/>
    </location>
</feature>
<organism evidence="2 3">
    <name type="scientific">Bacillus gaemokensis</name>
    <dbReference type="NCBI Taxonomy" id="574375"/>
    <lineage>
        <taxon>Bacteria</taxon>
        <taxon>Bacillati</taxon>
        <taxon>Bacillota</taxon>
        <taxon>Bacilli</taxon>
        <taxon>Bacillales</taxon>
        <taxon>Bacillaceae</taxon>
        <taxon>Bacillus</taxon>
        <taxon>Bacillus cereus group</taxon>
    </lineage>
</organism>
<sequence>MSEKDELNSSEILYSAALNPSLIGPTLPSIPPFAFPSGSTGPTGPTGSTGSQGIVNVFLPVKGTP</sequence>
<evidence type="ECO:0000313" key="3">
    <source>
        <dbReference type="Proteomes" id="UP000027778"/>
    </source>
</evidence>
<evidence type="ECO:0008006" key="4">
    <source>
        <dbReference type="Google" id="ProtNLM"/>
    </source>
</evidence>
<comment type="caution">
    <text evidence="2">The sequence shown here is derived from an EMBL/GenBank/DDBJ whole genome shotgun (WGS) entry which is preliminary data.</text>
</comment>
<dbReference type="InterPro" id="IPR021201">
    <property type="entry name" value="Leader_pep_exosporium"/>
</dbReference>
<dbReference type="RefSeq" id="WP_033675497.1">
    <property type="nucleotide sequence ID" value="NZ_JOTM01000015.1"/>
</dbReference>
<dbReference type="EMBL" id="JOTM01000015">
    <property type="protein sequence ID" value="KEK23504.1"/>
    <property type="molecule type" value="Genomic_DNA"/>
</dbReference>
<reference evidence="2 3" key="1">
    <citation type="submission" date="2014-06" db="EMBL/GenBank/DDBJ databases">
        <title>Draft genome sequence of Bacillus gaemokensis JCM 15801 (MCCC 1A00707).</title>
        <authorList>
            <person name="Lai Q."/>
            <person name="Liu Y."/>
            <person name="Shao Z."/>
        </authorList>
    </citation>
    <scope>NUCLEOTIDE SEQUENCE [LARGE SCALE GENOMIC DNA]</scope>
    <source>
        <strain evidence="2 3">JCM 15801</strain>
    </source>
</reference>
<accession>A0A073K899</accession>
<dbReference type="NCBIfam" id="TIGR03720">
    <property type="entry name" value="exospor_lead"/>
    <property type="match status" value="1"/>
</dbReference>
<proteinExistence type="predicted"/>
<evidence type="ECO:0000313" key="2">
    <source>
        <dbReference type="EMBL" id="KEK23504.1"/>
    </source>
</evidence>
<protein>
    <recommendedName>
        <fullName evidence="4">Exosporium leader peptide</fullName>
    </recommendedName>
</protein>
<evidence type="ECO:0000256" key="1">
    <source>
        <dbReference type="SAM" id="MobiDB-lite"/>
    </source>
</evidence>